<keyword evidence="2" id="KW-1185">Reference proteome</keyword>
<evidence type="ECO:0008006" key="3">
    <source>
        <dbReference type="Google" id="ProtNLM"/>
    </source>
</evidence>
<dbReference type="EMBL" id="JARGEI010000032">
    <property type="protein sequence ID" value="KAJ8704058.1"/>
    <property type="molecule type" value="Genomic_DNA"/>
</dbReference>
<dbReference type="SUPFAM" id="SSF52540">
    <property type="entry name" value="P-loop containing nucleoside triphosphate hydrolases"/>
    <property type="match status" value="1"/>
</dbReference>
<dbReference type="Gene3D" id="3.40.50.300">
    <property type="entry name" value="P-loop containing nucleotide triphosphate hydrolases"/>
    <property type="match status" value="1"/>
</dbReference>
<sequence length="1114" mass="129165">MSNTSYKKRDGTSGIQGQLYETKLISLIYFRMLHDNGIKQFSLATNRDDTGAFDDISFKANVKGFDKPLAVFIQAKHRENEKLLMFTSKKDLIKYFVSYLLIRRTFEPSSKDMIFGGKFDETECVFVMYTTAKDDPNNKVYEGDFAEYLNKLIGTGGSCTQPAYTDEDLDFLCKIVMQEHMKVLAEQLAKFICEDSGNEISMNNDLLLNYHVILALNVLDVSEILYSGKPEGHRIASFKQDFFTNNDEYLVLFKNKLCLGVLKKQQSEDTDLQSLLLMFLREPSDVKALSKLLIGRVLKYKNDKLEFVGKSVTDEQKRQLDKANVSPSTVYEAAELATKDYLLSRKLKASAFFGNKDLAIRGNDKSIQKRLNHLTKKIKEILEKSNSDHVVTIDESVDEGFLRLNGGIASAISNILVLDETSKLLKFTDSCESLGKVAKTWYETLNSDIPNLHKYRLDVKVKKFPKLSFERGECDEDLVRDFYNKLVFYTNQADQNRVEEILRKEIEAHPCNDVDNFKDRSGLIYVEYHDKIQKLWMTPKEGSYLTKKSKIYEKAVTYAMSQSLISVIKNMHNNKYQDFTFNDDAIKRLELHGQILGTVIVSKSCVLSVAKVEQYLRNKDYVVIDLESIFKLPLKTHNILCKDLANVTKDKIFIIVCNTVHDSNNFTDRLETIAKAINDGKKIIVITNKISVEIMTKYFPAAKNVWKDERNVFTDLTADSQKKFLATFKIKLQGVEVSLDMIVDDMSVRLIDEDVFYKIVNNETVEIGKKATYSNYEEQLYIDRRVSRIKTQEKHKFDDVKDKVIKTLYDLEDDIVLVTAEQEMGKSTLLTHLSLKTKELDPKAWIVRINLPEYEDVFKNHRIAISTLKSLEFMCQTALSDRSIELEGDDLMEESPDKLFALKKCSGSNSKVFQFKIFLHYYNRGKLIFVIDGFDEMNSEYKICFGTWLKTVKSKSRKHKIWITSSSSSRLEGWFGPSYKLQNFSHLDQEIYLKKLWKHKIQFKSLCTNDLQNIEDFVDYMYRTRNKSEYLRVYKTFLEFLKTERLDVAIDFSYDECYNRFKTRFDLGEDTIPCIRDDATPEDLYKLAENLDINTEEGFDRMFFDMSQGNYADF</sequence>
<evidence type="ECO:0000313" key="1">
    <source>
        <dbReference type="EMBL" id="KAJ8704058.1"/>
    </source>
</evidence>
<accession>A0AAD7Y6B0</accession>
<gene>
    <name evidence="1" type="ORF">PYW07_013352</name>
</gene>
<organism evidence="1 2">
    <name type="scientific">Mythimna separata</name>
    <name type="common">Oriental armyworm</name>
    <name type="synonym">Pseudaletia separata</name>
    <dbReference type="NCBI Taxonomy" id="271217"/>
    <lineage>
        <taxon>Eukaryota</taxon>
        <taxon>Metazoa</taxon>
        <taxon>Ecdysozoa</taxon>
        <taxon>Arthropoda</taxon>
        <taxon>Hexapoda</taxon>
        <taxon>Insecta</taxon>
        <taxon>Pterygota</taxon>
        <taxon>Neoptera</taxon>
        <taxon>Endopterygota</taxon>
        <taxon>Lepidoptera</taxon>
        <taxon>Glossata</taxon>
        <taxon>Ditrysia</taxon>
        <taxon>Noctuoidea</taxon>
        <taxon>Noctuidae</taxon>
        <taxon>Noctuinae</taxon>
        <taxon>Hadenini</taxon>
        <taxon>Mythimna</taxon>
    </lineage>
</organism>
<comment type="caution">
    <text evidence="1">The sequence shown here is derived from an EMBL/GenBank/DDBJ whole genome shotgun (WGS) entry which is preliminary data.</text>
</comment>
<dbReference type="Proteomes" id="UP001231518">
    <property type="component" value="Chromosome 31"/>
</dbReference>
<proteinExistence type="predicted"/>
<reference evidence="1" key="1">
    <citation type="submission" date="2023-03" db="EMBL/GenBank/DDBJ databases">
        <title>Chromosome-level genomes of two armyworms, Mythimna separata and Mythimna loreyi, provide insights into the biosynthesis and reception of sex pheromones.</title>
        <authorList>
            <person name="Zhao H."/>
        </authorList>
    </citation>
    <scope>NUCLEOTIDE SEQUENCE</scope>
    <source>
        <strain evidence="1">BeijingLab</strain>
        <tissue evidence="1">Pupa</tissue>
    </source>
</reference>
<name>A0AAD7Y6B0_MYTSE</name>
<dbReference type="AlphaFoldDB" id="A0AAD7Y6B0"/>
<dbReference type="InterPro" id="IPR027417">
    <property type="entry name" value="P-loop_NTPase"/>
</dbReference>
<evidence type="ECO:0000313" key="2">
    <source>
        <dbReference type="Proteomes" id="UP001231518"/>
    </source>
</evidence>
<protein>
    <recommendedName>
        <fullName evidence="3">NACHT domain-containing protein</fullName>
    </recommendedName>
</protein>